<dbReference type="RefSeq" id="WP_301415929.1">
    <property type="nucleotide sequence ID" value="NZ_CP098023.1"/>
</dbReference>
<dbReference type="Gene3D" id="3.40.50.620">
    <property type="entry name" value="HUPs"/>
    <property type="match status" value="1"/>
</dbReference>
<dbReference type="Gene3D" id="1.25.40.80">
    <property type="match status" value="1"/>
</dbReference>
<protein>
    <submittedName>
        <fullName evidence="1">Cryptochrome/photolyase family protein</fullName>
    </submittedName>
</protein>
<dbReference type="PANTHER" id="PTHR38657:SF1">
    <property type="entry name" value="SLR1343 PROTEIN"/>
    <property type="match status" value="1"/>
</dbReference>
<reference evidence="1 2" key="1">
    <citation type="submission" date="2022-05" db="EMBL/GenBank/DDBJ databases">
        <title>Microbulbifer sp. nov., isolated from sponge.</title>
        <authorList>
            <person name="Gao L."/>
        </authorList>
    </citation>
    <scope>NUCLEOTIDE SEQUENCE [LARGE SCALE GENOMIC DNA]</scope>
    <source>
        <strain evidence="1 2">MI-G</strain>
    </source>
</reference>
<evidence type="ECO:0000313" key="1">
    <source>
        <dbReference type="EMBL" id="WKD50030.1"/>
    </source>
</evidence>
<sequence length="510" mass="60684">MKTLRLILGDQLNHKHSWYRENGDEIFYFIAEMRQETDYTVHHIQKIVAFFEAMSKFANWLESHGKRVIYYRLDHRENQQNLAGNIKQLIKRFAIRKFEYQLPDEYRLDQQLKMLTRELDIECCAYDTEHFFTGRETLSNIFLGKKILLMEKFYRHMRKEHGILITPRGEPEGGKWNYDQSNRNKWKGDLAVPRQCRFRKDVSNTLARIQQAGVKTIGEITPEGFSWPGDRKDSLKMLQHFCNHLLPHFGDYQDAMDPEETYLFHSRLSFSLNCKLLSPQEVIDAAIHRWRKSRRTVHINQVEGFVRQILGWREYMRGIYWREMPGYMHCNALQNRNRLPKWYWTADTDMNCLYHTIKNSLDHSYAHHIQRLMVTGNFALLTQTHPDQIDAWYLGIYIDAVQWVEMPNTRGMSQFADGGLIATKPYISSGAYINKMSNYCRDCKYNVNKKTGEGACPFNYLYWNFLMEKYAYFKGNPRMAMVLSLLDKKSKKERQSIRHQANSFIRSMSK</sequence>
<dbReference type="InterPro" id="IPR014729">
    <property type="entry name" value="Rossmann-like_a/b/a_fold"/>
</dbReference>
<dbReference type="Proteomes" id="UP001321520">
    <property type="component" value="Chromosome"/>
</dbReference>
<dbReference type="InterPro" id="IPR052551">
    <property type="entry name" value="UV-DNA_repair_photolyase"/>
</dbReference>
<evidence type="ECO:0000313" key="2">
    <source>
        <dbReference type="Proteomes" id="UP001321520"/>
    </source>
</evidence>
<dbReference type="Pfam" id="PF04244">
    <property type="entry name" value="DPRP"/>
    <property type="match status" value="1"/>
</dbReference>
<organism evidence="1 2">
    <name type="scientific">Microbulbifer spongiae</name>
    <dbReference type="NCBI Taxonomy" id="2944933"/>
    <lineage>
        <taxon>Bacteria</taxon>
        <taxon>Pseudomonadati</taxon>
        <taxon>Pseudomonadota</taxon>
        <taxon>Gammaproteobacteria</taxon>
        <taxon>Cellvibrionales</taxon>
        <taxon>Microbulbiferaceae</taxon>
        <taxon>Microbulbifer</taxon>
    </lineage>
</organism>
<dbReference type="EMBL" id="CP098023">
    <property type="protein sequence ID" value="WKD50030.1"/>
    <property type="molecule type" value="Genomic_DNA"/>
</dbReference>
<dbReference type="Gene3D" id="1.10.10.1710">
    <property type="entry name" value="Deoxyribodipyrimidine photolyase-related"/>
    <property type="match status" value="1"/>
</dbReference>
<dbReference type="Gene3D" id="1.10.579.10">
    <property type="entry name" value="DNA Cyclobutane Dipyrimidine Photolyase, subunit A, domain 3"/>
    <property type="match status" value="1"/>
</dbReference>
<dbReference type="InterPro" id="IPR036134">
    <property type="entry name" value="Crypto/Photolyase_FAD-like_sf"/>
</dbReference>
<name>A0ABY9EF89_9GAMM</name>
<dbReference type="PANTHER" id="PTHR38657">
    <property type="entry name" value="SLR1343 PROTEIN"/>
    <property type="match status" value="1"/>
</dbReference>
<keyword evidence="2" id="KW-1185">Reference proteome</keyword>
<dbReference type="SUPFAM" id="SSF48173">
    <property type="entry name" value="Cryptochrome/photolyase FAD-binding domain"/>
    <property type="match status" value="1"/>
</dbReference>
<accession>A0ABY9EF89</accession>
<dbReference type="InterPro" id="IPR007357">
    <property type="entry name" value="PhrB-like"/>
</dbReference>
<gene>
    <name evidence="1" type="ORF">M8T91_00975</name>
</gene>
<proteinExistence type="predicted"/>